<keyword evidence="3" id="KW-1185">Reference proteome</keyword>
<dbReference type="Proteomes" id="UP000789901">
    <property type="component" value="Unassembled WGS sequence"/>
</dbReference>
<dbReference type="EMBL" id="CAJVQB010004026">
    <property type="protein sequence ID" value="CAG8624723.1"/>
    <property type="molecule type" value="Genomic_DNA"/>
</dbReference>
<sequence length="316" mass="35119">MSQKIFQFSDWTLLNYLNFRQKEDSWTTDKSKEHNWYKRHLRVLTKDLKLSSKALSALEAFKVDHSVIPHHNASDISATVDGPFLYSQVDHSVIPHHNASDISATIDGPIAGHLYLLAVDSCYYIAIHENFLGCLLLIHFLPNKDESISSTVKKFWQDVKDTDRQEKINRKKASAINLEVSMYDILDATRASVVENVKTENKKHNVIHEDGENNLFFISPKRAKLGSNSRDSSSLASSNAKLDSEPLSNGNDLLSKHAKSDITPPSDRSGSSSSASSHAKSVSDGNDSLSKHAKSGSKPPRNRNDLSLKFDGSNST</sequence>
<name>A0ABN7UMN2_GIGMA</name>
<accession>A0ABN7UMN2</accession>
<comment type="caution">
    <text evidence="2">The sequence shown here is derived from an EMBL/GenBank/DDBJ whole genome shotgun (WGS) entry which is preliminary data.</text>
</comment>
<evidence type="ECO:0000313" key="3">
    <source>
        <dbReference type="Proteomes" id="UP000789901"/>
    </source>
</evidence>
<evidence type="ECO:0000313" key="2">
    <source>
        <dbReference type="EMBL" id="CAG8624723.1"/>
    </source>
</evidence>
<feature type="region of interest" description="Disordered" evidence="1">
    <location>
        <begin position="227"/>
        <end position="316"/>
    </location>
</feature>
<feature type="compositionally biased region" description="Low complexity" evidence="1">
    <location>
        <begin position="266"/>
        <end position="283"/>
    </location>
</feature>
<organism evidence="2 3">
    <name type="scientific">Gigaspora margarita</name>
    <dbReference type="NCBI Taxonomy" id="4874"/>
    <lineage>
        <taxon>Eukaryota</taxon>
        <taxon>Fungi</taxon>
        <taxon>Fungi incertae sedis</taxon>
        <taxon>Mucoromycota</taxon>
        <taxon>Glomeromycotina</taxon>
        <taxon>Glomeromycetes</taxon>
        <taxon>Diversisporales</taxon>
        <taxon>Gigasporaceae</taxon>
        <taxon>Gigaspora</taxon>
    </lineage>
</organism>
<reference evidence="2 3" key="1">
    <citation type="submission" date="2021-06" db="EMBL/GenBank/DDBJ databases">
        <authorList>
            <person name="Kallberg Y."/>
            <person name="Tangrot J."/>
            <person name="Rosling A."/>
        </authorList>
    </citation>
    <scope>NUCLEOTIDE SEQUENCE [LARGE SCALE GENOMIC DNA]</scope>
    <source>
        <strain evidence="2 3">120-4 pot B 10/14</strain>
    </source>
</reference>
<gene>
    <name evidence="2" type="ORF">GMARGA_LOCUS8020</name>
</gene>
<proteinExistence type="predicted"/>
<feature type="compositionally biased region" description="Low complexity" evidence="1">
    <location>
        <begin position="227"/>
        <end position="241"/>
    </location>
</feature>
<evidence type="ECO:0000256" key="1">
    <source>
        <dbReference type="SAM" id="MobiDB-lite"/>
    </source>
</evidence>
<protein>
    <submittedName>
        <fullName evidence="2">24896_t:CDS:1</fullName>
    </submittedName>
</protein>